<name>A0A5J4S149_9ZZZZ</name>
<sequence length="419" mass="46586">MTGKERINAVLSHKEADKIALDFGATPVTGIHAKMIAALRQHYGLEAKPVKIVEPYQMLGEVDEELAQIWNMDTFAVGGQYDMFGHKQENFVEARMPWGQVVLLPESFKMKEENGNIYVFPQGDTHYPPTAMIPSGGYFFDAIERVPATDFDAELNVEDNLEEFTLLDEQDVAHWKEALTKARATGRAVVANIGGTGLGDVALVPAMNLKSPKGIRAIADWYMSTVAREDFVREIFDRQTDIAIQNLEKINRAAGDCIDVMYECGTDFGTQDSQFCSAETLSSLYGPAYRKVNDWVHKNTQWKTFKHCCGAIVPLLDTLIDIGFDIINPVQINAADMDPQFLKNTFGKRITFWGGGVDTQKVLQLGTPEQVNAQVRQLCDIFGANGGFVFSSVHNIQANVPVKNVVALMDTISEIRNKH</sequence>
<dbReference type="GO" id="GO:0004853">
    <property type="term" value="F:uroporphyrinogen decarboxylase activity"/>
    <property type="evidence" value="ECO:0007669"/>
    <property type="project" value="InterPro"/>
</dbReference>
<evidence type="ECO:0000313" key="2">
    <source>
        <dbReference type="EMBL" id="KAA6339422.1"/>
    </source>
</evidence>
<dbReference type="EMBL" id="SNRY01000537">
    <property type="protein sequence ID" value="KAA6339422.1"/>
    <property type="molecule type" value="Genomic_DNA"/>
</dbReference>
<dbReference type="Pfam" id="PF01208">
    <property type="entry name" value="URO-D"/>
    <property type="match status" value="1"/>
</dbReference>
<gene>
    <name evidence="2" type="ORF">EZS27_012646</name>
</gene>
<comment type="caution">
    <text evidence="2">The sequence shown here is derived from an EMBL/GenBank/DDBJ whole genome shotgun (WGS) entry which is preliminary data.</text>
</comment>
<dbReference type="SUPFAM" id="SSF51726">
    <property type="entry name" value="UROD/MetE-like"/>
    <property type="match status" value="1"/>
</dbReference>
<proteinExistence type="predicted"/>
<protein>
    <recommendedName>
        <fullName evidence="1">Uroporphyrinogen decarboxylase (URO-D) domain-containing protein</fullName>
    </recommendedName>
</protein>
<organism evidence="2">
    <name type="scientific">termite gut metagenome</name>
    <dbReference type="NCBI Taxonomy" id="433724"/>
    <lineage>
        <taxon>unclassified sequences</taxon>
        <taxon>metagenomes</taxon>
        <taxon>organismal metagenomes</taxon>
    </lineage>
</organism>
<dbReference type="Gene3D" id="3.20.20.210">
    <property type="match status" value="1"/>
</dbReference>
<reference evidence="2" key="1">
    <citation type="submission" date="2019-03" db="EMBL/GenBank/DDBJ databases">
        <title>Single cell metagenomics reveals metabolic interactions within the superorganism composed of flagellate Streblomastix strix and complex community of Bacteroidetes bacteria on its surface.</title>
        <authorList>
            <person name="Treitli S.C."/>
            <person name="Kolisko M."/>
            <person name="Husnik F."/>
            <person name="Keeling P."/>
            <person name="Hampl V."/>
        </authorList>
    </citation>
    <scope>NUCLEOTIDE SEQUENCE</scope>
    <source>
        <strain evidence="2">STM</strain>
    </source>
</reference>
<accession>A0A5J4S149</accession>
<dbReference type="InterPro" id="IPR000257">
    <property type="entry name" value="Uroporphyrinogen_deCOase"/>
</dbReference>
<dbReference type="GO" id="GO:0006779">
    <property type="term" value="P:porphyrin-containing compound biosynthetic process"/>
    <property type="evidence" value="ECO:0007669"/>
    <property type="project" value="InterPro"/>
</dbReference>
<evidence type="ECO:0000259" key="1">
    <source>
        <dbReference type="Pfam" id="PF01208"/>
    </source>
</evidence>
<dbReference type="PANTHER" id="PTHR47099:SF1">
    <property type="entry name" value="METHYLCOBAMIDE:COM METHYLTRANSFERASE MTBA"/>
    <property type="match status" value="1"/>
</dbReference>
<dbReference type="InterPro" id="IPR038071">
    <property type="entry name" value="UROD/MetE-like_sf"/>
</dbReference>
<dbReference type="PANTHER" id="PTHR47099">
    <property type="entry name" value="METHYLCOBAMIDE:COM METHYLTRANSFERASE MTBA"/>
    <property type="match status" value="1"/>
</dbReference>
<dbReference type="AlphaFoldDB" id="A0A5J4S149"/>
<feature type="domain" description="Uroporphyrinogen decarboxylase (URO-D)" evidence="1">
    <location>
        <begin position="214"/>
        <end position="414"/>
    </location>
</feature>
<dbReference type="InterPro" id="IPR052024">
    <property type="entry name" value="Methanogen_methyltrans"/>
</dbReference>